<dbReference type="InterPro" id="IPR000412">
    <property type="entry name" value="ABC_2_transport"/>
</dbReference>
<keyword evidence="3 6" id="KW-1133">Transmembrane helix</keyword>
<feature type="transmembrane region" description="Helical" evidence="6">
    <location>
        <begin position="49"/>
        <end position="75"/>
    </location>
</feature>
<dbReference type="GO" id="GO:0140359">
    <property type="term" value="F:ABC-type transporter activity"/>
    <property type="evidence" value="ECO:0007669"/>
    <property type="project" value="InterPro"/>
</dbReference>
<dbReference type="InterPro" id="IPR051784">
    <property type="entry name" value="Nod_factor_ABC_transporter"/>
</dbReference>
<dbReference type="RefSeq" id="WP_155341461.1">
    <property type="nucleotide sequence ID" value="NZ_BAAABN010000015.1"/>
</dbReference>
<feature type="transmembrane region" description="Helical" evidence="6">
    <location>
        <begin position="218"/>
        <end position="237"/>
    </location>
</feature>
<feature type="transmembrane region" description="Helical" evidence="6">
    <location>
        <begin position="128"/>
        <end position="153"/>
    </location>
</feature>
<feature type="domain" description="ABC-2 type transporter transmembrane" evidence="7">
    <location>
        <begin position="9"/>
        <end position="204"/>
    </location>
</feature>
<keyword evidence="2 6" id="KW-0812">Transmembrane</keyword>
<accession>A0A5M3WB55</accession>
<evidence type="ECO:0000256" key="3">
    <source>
        <dbReference type="ARBA" id="ARBA00022989"/>
    </source>
</evidence>
<comment type="caution">
    <text evidence="8">The sequence shown here is derived from an EMBL/GenBank/DDBJ whole genome shotgun (WGS) entry which is preliminary data.</text>
</comment>
<keyword evidence="9" id="KW-1185">Reference proteome</keyword>
<evidence type="ECO:0000256" key="4">
    <source>
        <dbReference type="ARBA" id="ARBA00023136"/>
    </source>
</evidence>
<dbReference type="PIRSF" id="PIRSF006648">
    <property type="entry name" value="DrrB"/>
    <property type="match status" value="1"/>
</dbReference>
<evidence type="ECO:0000313" key="9">
    <source>
        <dbReference type="Proteomes" id="UP000334990"/>
    </source>
</evidence>
<keyword evidence="4 6" id="KW-0472">Membrane</keyword>
<protein>
    <submittedName>
        <fullName evidence="8">ABC transporter</fullName>
    </submittedName>
</protein>
<dbReference type="GO" id="GO:0046677">
    <property type="term" value="P:response to antibiotic"/>
    <property type="evidence" value="ECO:0007669"/>
    <property type="project" value="UniProtKB-KW"/>
</dbReference>
<dbReference type="PANTHER" id="PTHR43229:SF2">
    <property type="entry name" value="NODULATION PROTEIN J"/>
    <property type="match status" value="1"/>
</dbReference>
<sequence length="246" mass="25631">MTTLTLTHTRFHVLETVRVPMALIGSVFFPAASMLFFVVPFGANDGVAATYATASMATFAIMTSNLFGYGVGVSADRALPWDSYSRTLPAGPGPRFAGRILTGSVMTVASLLPVVLIAALLTDATTTVAGLALGTGAALVAAVPFTLMGLAIGYGMPMKAALAVSQILFFPLAFLGGLMSSPTEAPAFVQTVAPYLPTRGAAELMWAAVTDHSPNPTALLMLGVWTVALAALAVLAYRRDEGRRFR</sequence>
<evidence type="ECO:0000259" key="7">
    <source>
        <dbReference type="Pfam" id="PF01061"/>
    </source>
</evidence>
<name>A0A5M3WB55_9ACTN</name>
<dbReference type="AlphaFoldDB" id="A0A5M3WB55"/>
<feature type="transmembrane region" description="Helical" evidence="6">
    <location>
        <begin position="21"/>
        <end position="43"/>
    </location>
</feature>
<dbReference type="OrthoDB" id="3745966at2"/>
<feature type="transmembrane region" description="Helical" evidence="6">
    <location>
        <begin position="96"/>
        <end position="122"/>
    </location>
</feature>
<comment type="subcellular location">
    <subcellularLocation>
        <location evidence="1">Membrane</location>
        <topology evidence="1">Multi-pass membrane protein</topology>
    </subcellularLocation>
</comment>
<reference evidence="8 9" key="1">
    <citation type="submission" date="2019-10" db="EMBL/GenBank/DDBJ databases">
        <title>Whole genome shotgun sequence of Acrocarpospora corrugata NBRC 13972.</title>
        <authorList>
            <person name="Ichikawa N."/>
            <person name="Kimura A."/>
            <person name="Kitahashi Y."/>
            <person name="Komaki H."/>
            <person name="Oguchi A."/>
        </authorList>
    </citation>
    <scope>NUCLEOTIDE SEQUENCE [LARGE SCALE GENOMIC DNA]</scope>
    <source>
        <strain evidence="8 9">NBRC 13972</strain>
    </source>
</reference>
<keyword evidence="5" id="KW-0046">Antibiotic resistance</keyword>
<dbReference type="InterPro" id="IPR013525">
    <property type="entry name" value="ABC2_TM"/>
</dbReference>
<organism evidence="8 9">
    <name type="scientific">Acrocarpospora corrugata</name>
    <dbReference type="NCBI Taxonomy" id="35763"/>
    <lineage>
        <taxon>Bacteria</taxon>
        <taxon>Bacillati</taxon>
        <taxon>Actinomycetota</taxon>
        <taxon>Actinomycetes</taxon>
        <taxon>Streptosporangiales</taxon>
        <taxon>Streptosporangiaceae</taxon>
        <taxon>Acrocarpospora</taxon>
    </lineage>
</organism>
<dbReference type="PANTHER" id="PTHR43229">
    <property type="entry name" value="NODULATION PROTEIN J"/>
    <property type="match status" value="1"/>
</dbReference>
<dbReference type="GO" id="GO:0043190">
    <property type="term" value="C:ATP-binding cassette (ABC) transporter complex"/>
    <property type="evidence" value="ECO:0007669"/>
    <property type="project" value="InterPro"/>
</dbReference>
<evidence type="ECO:0000256" key="1">
    <source>
        <dbReference type="ARBA" id="ARBA00004141"/>
    </source>
</evidence>
<dbReference type="EMBL" id="BLAD01000101">
    <property type="protein sequence ID" value="GES05470.1"/>
    <property type="molecule type" value="Genomic_DNA"/>
</dbReference>
<evidence type="ECO:0000256" key="5">
    <source>
        <dbReference type="ARBA" id="ARBA00023251"/>
    </source>
</evidence>
<dbReference type="Proteomes" id="UP000334990">
    <property type="component" value="Unassembled WGS sequence"/>
</dbReference>
<gene>
    <name evidence="8" type="ORF">Acor_75380</name>
</gene>
<feature type="transmembrane region" description="Helical" evidence="6">
    <location>
        <begin position="160"/>
        <end position="179"/>
    </location>
</feature>
<proteinExistence type="predicted"/>
<evidence type="ECO:0000256" key="6">
    <source>
        <dbReference type="SAM" id="Phobius"/>
    </source>
</evidence>
<dbReference type="Pfam" id="PF01061">
    <property type="entry name" value="ABC2_membrane"/>
    <property type="match status" value="1"/>
</dbReference>
<evidence type="ECO:0000256" key="2">
    <source>
        <dbReference type="ARBA" id="ARBA00022692"/>
    </source>
</evidence>
<evidence type="ECO:0000313" key="8">
    <source>
        <dbReference type="EMBL" id="GES05470.1"/>
    </source>
</evidence>